<gene>
    <name evidence="4" type="primary">LOC108678402</name>
</gene>
<dbReference type="Proteomes" id="UP000694843">
    <property type="component" value="Unplaced"/>
</dbReference>
<protein>
    <submittedName>
        <fullName evidence="4">Uncharacterized protein LOC108678402</fullName>
    </submittedName>
</protein>
<proteinExistence type="predicted"/>
<dbReference type="OrthoDB" id="10369560at2759"/>
<feature type="chain" id="PRO_5034318955" evidence="2">
    <location>
        <begin position="19"/>
        <end position="110"/>
    </location>
</feature>
<feature type="signal peptide" evidence="2">
    <location>
        <begin position="1"/>
        <end position="18"/>
    </location>
</feature>
<dbReference type="AlphaFoldDB" id="A0A8B7PAT1"/>
<sequence length="110" mass="11475">MSGMLFTLMVVMLSMVASAPVPQNRDSELITGPVQLPSFPDSLALPGDGSVIGEVLVSSPNVAVKRSKKNKDKSQASGPSFAARTSSDTAQNFIGDTVFFSQPSAVIQTS</sequence>
<feature type="region of interest" description="Disordered" evidence="1">
    <location>
        <begin position="63"/>
        <end position="87"/>
    </location>
</feature>
<dbReference type="KEGG" id="hazt:108678402"/>
<accession>A0A8B7PAT1</accession>
<evidence type="ECO:0000256" key="2">
    <source>
        <dbReference type="SAM" id="SignalP"/>
    </source>
</evidence>
<feature type="compositionally biased region" description="Polar residues" evidence="1">
    <location>
        <begin position="75"/>
        <end position="87"/>
    </location>
</feature>
<dbReference type="RefSeq" id="XP_018022306.1">
    <property type="nucleotide sequence ID" value="XM_018166817.2"/>
</dbReference>
<evidence type="ECO:0000313" key="4">
    <source>
        <dbReference type="RefSeq" id="XP_018022306.1"/>
    </source>
</evidence>
<organism evidence="3 4">
    <name type="scientific">Hyalella azteca</name>
    <name type="common">Amphipod</name>
    <dbReference type="NCBI Taxonomy" id="294128"/>
    <lineage>
        <taxon>Eukaryota</taxon>
        <taxon>Metazoa</taxon>
        <taxon>Ecdysozoa</taxon>
        <taxon>Arthropoda</taxon>
        <taxon>Crustacea</taxon>
        <taxon>Multicrustacea</taxon>
        <taxon>Malacostraca</taxon>
        <taxon>Eumalacostraca</taxon>
        <taxon>Peracarida</taxon>
        <taxon>Amphipoda</taxon>
        <taxon>Senticaudata</taxon>
        <taxon>Talitrida</taxon>
        <taxon>Talitroidea</taxon>
        <taxon>Hyalellidae</taxon>
        <taxon>Hyalella</taxon>
    </lineage>
</organism>
<evidence type="ECO:0000313" key="3">
    <source>
        <dbReference type="Proteomes" id="UP000694843"/>
    </source>
</evidence>
<reference evidence="4" key="1">
    <citation type="submission" date="2025-08" db="UniProtKB">
        <authorList>
            <consortium name="RefSeq"/>
        </authorList>
    </citation>
    <scope>IDENTIFICATION</scope>
    <source>
        <tissue evidence="4">Whole organism</tissue>
    </source>
</reference>
<dbReference type="GeneID" id="108678402"/>
<name>A0A8B7PAT1_HYAAZ</name>
<evidence type="ECO:0000256" key="1">
    <source>
        <dbReference type="SAM" id="MobiDB-lite"/>
    </source>
</evidence>
<keyword evidence="3" id="KW-1185">Reference proteome</keyword>
<keyword evidence="2" id="KW-0732">Signal</keyword>